<gene>
    <name evidence="6" type="ORF">BLA60_33980</name>
</gene>
<evidence type="ECO:0000256" key="4">
    <source>
        <dbReference type="SAM" id="Phobius"/>
    </source>
</evidence>
<dbReference type="Gene3D" id="2.120.10.30">
    <property type="entry name" value="TolB, C-terminal domain"/>
    <property type="match status" value="6"/>
</dbReference>
<feature type="domain" description="Teneurin NHL" evidence="5">
    <location>
        <begin position="814"/>
        <end position="949"/>
    </location>
</feature>
<dbReference type="InterPro" id="IPR056822">
    <property type="entry name" value="TEN_NHL"/>
</dbReference>
<dbReference type="EMBL" id="MSIF01000024">
    <property type="protein sequence ID" value="OLF06051.1"/>
    <property type="molecule type" value="Genomic_DNA"/>
</dbReference>
<dbReference type="Proteomes" id="UP000185696">
    <property type="component" value="Unassembled WGS sequence"/>
</dbReference>
<evidence type="ECO:0000256" key="2">
    <source>
        <dbReference type="PROSITE-ProRule" id="PRU00504"/>
    </source>
</evidence>
<dbReference type="InterPro" id="IPR011042">
    <property type="entry name" value="6-blade_b-propeller_TolB-like"/>
</dbReference>
<dbReference type="InterPro" id="IPR001258">
    <property type="entry name" value="NHL_repeat"/>
</dbReference>
<feature type="region of interest" description="Disordered" evidence="3">
    <location>
        <begin position="895"/>
        <end position="919"/>
    </location>
</feature>
<keyword evidence="1" id="KW-0677">Repeat</keyword>
<evidence type="ECO:0000256" key="1">
    <source>
        <dbReference type="ARBA" id="ARBA00022737"/>
    </source>
</evidence>
<comment type="caution">
    <text evidence="6">The sequence shown here is derived from an EMBL/GenBank/DDBJ whole genome shotgun (WGS) entry which is preliminary data.</text>
</comment>
<dbReference type="SUPFAM" id="SSF63829">
    <property type="entry name" value="Calcium-dependent phosphotriesterase"/>
    <property type="match status" value="3"/>
</dbReference>
<dbReference type="Pfam" id="PF25021">
    <property type="entry name" value="TEN_NHL"/>
    <property type="match status" value="3"/>
</dbReference>
<keyword evidence="7" id="KW-1185">Reference proteome</keyword>
<name>A0A7Z1AW43_9PSEU</name>
<feature type="domain" description="Teneurin NHL" evidence="5">
    <location>
        <begin position="161"/>
        <end position="227"/>
    </location>
</feature>
<keyword evidence="4" id="KW-0472">Membrane</keyword>
<accession>A0A7Z1AW43</accession>
<feature type="repeat" description="NHL" evidence="2">
    <location>
        <begin position="608"/>
        <end position="644"/>
    </location>
</feature>
<protein>
    <recommendedName>
        <fullName evidence="5">Teneurin NHL domain-containing protein</fullName>
    </recommendedName>
</protein>
<evidence type="ECO:0000256" key="3">
    <source>
        <dbReference type="SAM" id="MobiDB-lite"/>
    </source>
</evidence>
<keyword evidence="4" id="KW-0812">Transmembrane</keyword>
<reference evidence="6 7" key="1">
    <citation type="submission" date="2016-12" db="EMBL/GenBank/DDBJ databases">
        <title>The draft genome sequence of Actinophytocola xinjiangensis.</title>
        <authorList>
            <person name="Wang W."/>
            <person name="Yuan L."/>
        </authorList>
    </citation>
    <scope>NUCLEOTIDE SEQUENCE [LARGE SCALE GENOMIC DNA]</scope>
    <source>
        <strain evidence="6 7">CGMCC 4.4663</strain>
    </source>
</reference>
<dbReference type="AlphaFoldDB" id="A0A7Z1AW43"/>
<dbReference type="SUPFAM" id="SSF101898">
    <property type="entry name" value="NHL repeat"/>
    <property type="match status" value="1"/>
</dbReference>
<dbReference type="PANTHER" id="PTHR46388">
    <property type="entry name" value="NHL REPEAT-CONTAINING PROTEIN 2"/>
    <property type="match status" value="1"/>
</dbReference>
<dbReference type="PANTHER" id="PTHR46388:SF2">
    <property type="entry name" value="NHL REPEAT-CONTAINING PROTEIN 2"/>
    <property type="match status" value="1"/>
</dbReference>
<proteinExistence type="predicted"/>
<evidence type="ECO:0000259" key="5">
    <source>
        <dbReference type="Pfam" id="PF25021"/>
    </source>
</evidence>
<evidence type="ECO:0000313" key="6">
    <source>
        <dbReference type="EMBL" id="OLF06051.1"/>
    </source>
</evidence>
<keyword evidence="4" id="KW-1133">Transmembrane helix</keyword>
<dbReference type="Gene3D" id="2.40.10.500">
    <property type="match status" value="1"/>
</dbReference>
<sequence>MRAAVATIAAVISTARPIRRLAGAIGLTIGLTLALAPPALAQPATGEREPGPGEVVVVAGIGEYGYSGDGGDARDARLGDYLRVAVGPDGTVHLADRTNGRLRTVTDGIIDTVPGTVAPRPGITDLGVDNPPLAVAIAPDGTRYVATHGGILRGGEDGRFTVVAGDGDLSYRDGGTGGDGGPAARARISTPGDLAIDGKGNLYVADVHNGRVRRIDRDGIITTIAGGGREYPSREITATLAALTKPSLLAVDSTGSVHVVPDDGRWVQKISPDGVLSTVATFSGGLSGDGGHVRDAQGGRVGGIAVDAEDNLYVTDIDHGQVRRITPKGIITTVTPTLRGDDIAVGPDGDLYVTGRNQVHRLVRHGTPPATSDQDGGASPWVDEAPGTVHVVAGNGEQRDANAREHLTVTTPRVDGLAAGPDGTIHYTDAVHHELGQVAPDGTVTVVTSQLEQPRGLAVGENGAHVADHGNNRLRLIAQDGTGSPVGGNGMGPPWGVAIDPSGELVVTTRDSRGEGEGLVQRLDADAVPHTIAGGGQRRGAEGDGHPATESDLSRLGPVAVGPDGSVYFAEGRFAAVRRVGRDGILTTVVGDSARSDKEAGFAGDGGPATEAQVNAPSGLAVTPDGTLYIADTYNNRVRMVDRKGDITTIAGTGARADDGDGRPATRAAVFEPTAVTVDRDGNVHVATSGGLLRRISAADGTIDTLADLRAAKDESGDGGPATEAVVPFPLSLAVGPDSTLHVADQHGVVRAVAPDGTISTLDRMARALATDRDGSLYLDTVGDPDAPGVWRRRPDGAESVVASGRGPFQEPNLDGRPATATMLRTSALATGPDGELHLVGQHFLYRLGEDGRLQALVRGQFAGADVDRDGVVYLADSVNDRVMRVTGTTATVFAGNGSRGDDEGDGGPATDAPLRSPSDVAVADDGTVYISTGEGIRRVDPDGTIDTLDLPLWTLGGPEPWNPPGALAVGPGGDLYFAQPESHRVLVVVRPGEMGGSFPWLAVGLGAGAVVAAGAVTLAVRGRRR</sequence>
<evidence type="ECO:0000313" key="7">
    <source>
        <dbReference type="Proteomes" id="UP000185696"/>
    </source>
</evidence>
<organism evidence="6 7">
    <name type="scientific">Actinophytocola xinjiangensis</name>
    <dbReference type="NCBI Taxonomy" id="485602"/>
    <lineage>
        <taxon>Bacteria</taxon>
        <taxon>Bacillati</taxon>
        <taxon>Actinomycetota</taxon>
        <taxon>Actinomycetes</taxon>
        <taxon>Pseudonocardiales</taxon>
        <taxon>Pseudonocardiaceae</taxon>
    </lineage>
</organism>
<dbReference type="PROSITE" id="PS51125">
    <property type="entry name" value="NHL"/>
    <property type="match status" value="1"/>
</dbReference>
<feature type="domain" description="Teneurin NHL" evidence="5">
    <location>
        <begin position="597"/>
        <end position="641"/>
    </location>
</feature>
<feature type="region of interest" description="Disordered" evidence="3">
    <location>
        <begin position="530"/>
        <end position="557"/>
    </location>
</feature>
<feature type="compositionally biased region" description="Basic and acidic residues" evidence="3">
    <location>
        <begin position="539"/>
        <end position="553"/>
    </location>
</feature>
<feature type="transmembrane region" description="Helical" evidence="4">
    <location>
        <begin position="999"/>
        <end position="1021"/>
    </location>
</feature>